<reference evidence="7 8" key="1">
    <citation type="submission" date="2020-08" db="EMBL/GenBank/DDBJ databases">
        <authorList>
            <person name="Hejnol A."/>
        </authorList>
    </citation>
    <scope>NUCLEOTIDE SEQUENCE [LARGE SCALE GENOMIC DNA]</scope>
</reference>
<proteinExistence type="inferred from homology"/>
<evidence type="ECO:0000256" key="3">
    <source>
        <dbReference type="ARBA" id="ARBA00023239"/>
    </source>
</evidence>
<comment type="caution">
    <text evidence="7">The sequence shown here is derived from an EMBL/GenBank/DDBJ whole genome shotgun (WGS) entry which is preliminary data.</text>
</comment>
<gene>
    <name evidence="7" type="ORF">DGYR_LOCUS5045</name>
</gene>
<organism evidence="7 8">
    <name type="scientific">Dimorphilus gyrociliatus</name>
    <dbReference type="NCBI Taxonomy" id="2664684"/>
    <lineage>
        <taxon>Eukaryota</taxon>
        <taxon>Metazoa</taxon>
        <taxon>Spiralia</taxon>
        <taxon>Lophotrochozoa</taxon>
        <taxon>Annelida</taxon>
        <taxon>Polychaeta</taxon>
        <taxon>Polychaeta incertae sedis</taxon>
        <taxon>Dinophilidae</taxon>
        <taxon>Dimorphilus</taxon>
    </lineage>
</organism>
<dbReference type="AlphaFoldDB" id="A0A7I8VM65"/>
<dbReference type="InterPro" id="IPR006840">
    <property type="entry name" value="ChaC"/>
</dbReference>
<accession>A0A7I8VM65</accession>
<comment type="function">
    <text evidence="5">Catalyzes the cleavage of glutathione into 5-oxo-L-proline and a Cys-Gly dipeptide. Acts specifically on glutathione, but not on other gamma-glutamyl peptides.</text>
</comment>
<comment type="catalytic activity">
    <reaction evidence="6">
        <text>glutathione = L-cysteinylglycine + 5-oxo-L-proline</text>
        <dbReference type="Rhea" id="RHEA:47724"/>
        <dbReference type="ChEBI" id="CHEBI:57925"/>
        <dbReference type="ChEBI" id="CHEBI:58402"/>
        <dbReference type="ChEBI" id="CHEBI:61694"/>
        <dbReference type="EC" id="4.3.2.7"/>
    </reaction>
</comment>
<dbReference type="EMBL" id="CAJFCJ010000006">
    <property type="protein sequence ID" value="CAD5116408.1"/>
    <property type="molecule type" value="Genomic_DNA"/>
</dbReference>
<dbReference type="GO" id="GO:0061928">
    <property type="term" value="F:glutathione specific gamma-glutamylcyclotransferase activity"/>
    <property type="evidence" value="ECO:0007669"/>
    <property type="project" value="UniProtKB-EC"/>
</dbReference>
<evidence type="ECO:0000313" key="7">
    <source>
        <dbReference type="EMBL" id="CAD5116408.1"/>
    </source>
</evidence>
<keyword evidence="3" id="KW-0456">Lyase</keyword>
<keyword evidence="8" id="KW-1185">Reference proteome</keyword>
<protein>
    <recommendedName>
        <fullName evidence="2">glutathione-specific gamma-glutamylcyclotransferase</fullName>
        <ecNumber evidence="2">4.3.2.7</ecNumber>
    </recommendedName>
    <alternativeName>
        <fullName evidence="4">Cation transport regulator-like protein 2</fullName>
    </alternativeName>
</protein>
<evidence type="ECO:0000313" key="8">
    <source>
        <dbReference type="Proteomes" id="UP000549394"/>
    </source>
</evidence>
<dbReference type="InterPro" id="IPR013024">
    <property type="entry name" value="GGCT-like"/>
</dbReference>
<sequence length="186" mass="21414">MWVFGYGSLIWKVDFEYEEKLAGYIQGFSRRFWQGSTTHRGIPGKPGRVVTLIRSENINEKVYGIAYKLPGEDVKAQLDYREREDYSNVEVTFYPFEGEPFPLMIYIGSEDSPNYLGPSPIECMAQQIYSSEGPSGKNIEYLFNLADATRNLVPNFTDDHLFELEAAVKQLCEKKSKISNFRIIDH</sequence>
<comment type="similarity">
    <text evidence="1">Belongs to the gamma-glutamylcyclotransferase family. ChaC subfamily.</text>
</comment>
<evidence type="ECO:0000256" key="2">
    <source>
        <dbReference type="ARBA" id="ARBA00012344"/>
    </source>
</evidence>
<dbReference type="GO" id="GO:0005737">
    <property type="term" value="C:cytoplasm"/>
    <property type="evidence" value="ECO:0007669"/>
    <property type="project" value="TreeGrafter"/>
</dbReference>
<dbReference type="SUPFAM" id="SSF110857">
    <property type="entry name" value="Gamma-glutamyl cyclotransferase-like"/>
    <property type="match status" value="1"/>
</dbReference>
<evidence type="ECO:0000256" key="6">
    <source>
        <dbReference type="ARBA" id="ARBA00048073"/>
    </source>
</evidence>
<name>A0A7I8VM65_9ANNE</name>
<dbReference type="OrthoDB" id="1933483at2759"/>
<dbReference type="PANTHER" id="PTHR12192">
    <property type="entry name" value="CATION TRANSPORT PROTEIN CHAC-RELATED"/>
    <property type="match status" value="1"/>
</dbReference>
<dbReference type="GO" id="GO:0006751">
    <property type="term" value="P:glutathione catabolic process"/>
    <property type="evidence" value="ECO:0007669"/>
    <property type="project" value="InterPro"/>
</dbReference>
<dbReference type="Proteomes" id="UP000549394">
    <property type="component" value="Unassembled WGS sequence"/>
</dbReference>
<dbReference type="InterPro" id="IPR036568">
    <property type="entry name" value="GGCT-like_sf"/>
</dbReference>
<dbReference type="Gene3D" id="3.10.490.10">
    <property type="entry name" value="Gamma-glutamyl cyclotransferase-like"/>
    <property type="match status" value="1"/>
</dbReference>
<dbReference type="CDD" id="cd06661">
    <property type="entry name" value="GGCT_like"/>
    <property type="match status" value="1"/>
</dbReference>
<dbReference type="PANTHER" id="PTHR12192:SF2">
    <property type="entry name" value="GLUTATHIONE-SPECIFIC GAMMA-GLUTAMYLCYCLOTRANSFERASE 2"/>
    <property type="match status" value="1"/>
</dbReference>
<dbReference type="EC" id="4.3.2.7" evidence="2"/>
<evidence type="ECO:0000256" key="1">
    <source>
        <dbReference type="ARBA" id="ARBA00009662"/>
    </source>
</evidence>
<evidence type="ECO:0000256" key="5">
    <source>
        <dbReference type="ARBA" id="ARBA00045227"/>
    </source>
</evidence>
<dbReference type="Pfam" id="PF04752">
    <property type="entry name" value="ChaC"/>
    <property type="match status" value="1"/>
</dbReference>
<evidence type="ECO:0000256" key="4">
    <source>
        <dbReference type="ARBA" id="ARBA00043195"/>
    </source>
</evidence>